<organism evidence="5 6">
    <name type="scientific">Zobellella denitrificans</name>
    <dbReference type="NCBI Taxonomy" id="347534"/>
    <lineage>
        <taxon>Bacteria</taxon>
        <taxon>Pseudomonadati</taxon>
        <taxon>Pseudomonadota</taxon>
        <taxon>Gammaproteobacteria</taxon>
        <taxon>Aeromonadales</taxon>
        <taxon>Aeromonadaceae</taxon>
        <taxon>Zobellella</taxon>
    </lineage>
</organism>
<dbReference type="PROSITE" id="PS51123">
    <property type="entry name" value="OMPA_2"/>
    <property type="match status" value="1"/>
</dbReference>
<dbReference type="Pfam" id="PF00691">
    <property type="entry name" value="OmpA"/>
    <property type="match status" value="1"/>
</dbReference>
<dbReference type="Proteomes" id="UP000217763">
    <property type="component" value="Chromosome"/>
</dbReference>
<evidence type="ECO:0000256" key="1">
    <source>
        <dbReference type="ARBA" id="ARBA00004442"/>
    </source>
</evidence>
<dbReference type="AlphaFoldDB" id="A0A291HT11"/>
<dbReference type="PRINTS" id="PR01021">
    <property type="entry name" value="OMPADOMAIN"/>
</dbReference>
<gene>
    <name evidence="5" type="ORF">AN401_16135</name>
</gene>
<dbReference type="Gene3D" id="3.30.1330.60">
    <property type="entry name" value="OmpA-like domain"/>
    <property type="match status" value="1"/>
</dbReference>
<dbReference type="GO" id="GO:0009279">
    <property type="term" value="C:cell outer membrane"/>
    <property type="evidence" value="ECO:0007669"/>
    <property type="project" value="UniProtKB-SubCell"/>
</dbReference>
<proteinExistence type="predicted"/>
<dbReference type="PANTHER" id="PTHR30329">
    <property type="entry name" value="STATOR ELEMENT OF FLAGELLAR MOTOR COMPLEX"/>
    <property type="match status" value="1"/>
</dbReference>
<accession>A0A291HT11</accession>
<dbReference type="InterPro" id="IPR036737">
    <property type="entry name" value="OmpA-like_sf"/>
</dbReference>
<feature type="domain" description="OmpA-like" evidence="4">
    <location>
        <begin position="58"/>
        <end position="172"/>
    </location>
</feature>
<dbReference type="InterPro" id="IPR006665">
    <property type="entry name" value="OmpA-like"/>
</dbReference>
<evidence type="ECO:0000313" key="5">
    <source>
        <dbReference type="EMBL" id="ATG75198.1"/>
    </source>
</evidence>
<dbReference type="CDD" id="cd07185">
    <property type="entry name" value="OmpA_C-like"/>
    <property type="match status" value="1"/>
</dbReference>
<dbReference type="SUPFAM" id="SSF103088">
    <property type="entry name" value="OmpA-like"/>
    <property type="match status" value="1"/>
</dbReference>
<evidence type="ECO:0000256" key="2">
    <source>
        <dbReference type="ARBA" id="ARBA00023136"/>
    </source>
</evidence>
<evidence type="ECO:0000259" key="4">
    <source>
        <dbReference type="PROSITE" id="PS51123"/>
    </source>
</evidence>
<dbReference type="PROSITE" id="PS51257">
    <property type="entry name" value="PROKAR_LIPOPROTEIN"/>
    <property type="match status" value="1"/>
</dbReference>
<dbReference type="InterPro" id="IPR006664">
    <property type="entry name" value="OMP_bac"/>
</dbReference>
<keyword evidence="2 3" id="KW-0472">Membrane</keyword>
<evidence type="ECO:0000256" key="3">
    <source>
        <dbReference type="PROSITE-ProRule" id="PRU00473"/>
    </source>
</evidence>
<name>A0A291HT11_9GAMM</name>
<evidence type="ECO:0000313" key="6">
    <source>
        <dbReference type="Proteomes" id="UP000217763"/>
    </source>
</evidence>
<protein>
    <recommendedName>
        <fullName evidence="4">OmpA-like domain-containing protein</fullName>
    </recommendedName>
</protein>
<keyword evidence="6" id="KW-1185">Reference proteome</keyword>
<comment type="subcellular location">
    <subcellularLocation>
        <location evidence="1">Cell outer membrane</location>
    </subcellularLocation>
</comment>
<sequence length="172" mass="18852">MRPPTTITKHEDHVKVKTSKLLSLALVGLLLSACQTPTGLTPRQQALLQAQGFQPTDEGWELGLSDRVLFANEVASLTPASRTTVEQIGLALLSVDIDWARLDGHTDSYGAREYNQRLSLLRAESVAEVLVDTGMPRQNLEVRGLADTKPVASNRTREGRAQNRRVAIVITD</sequence>
<dbReference type="PRINTS" id="PR01023">
    <property type="entry name" value="NAFLGMOTY"/>
</dbReference>
<dbReference type="InterPro" id="IPR050330">
    <property type="entry name" value="Bact_OuterMem_StrucFunc"/>
</dbReference>
<dbReference type="PANTHER" id="PTHR30329:SF17">
    <property type="entry name" value="LIPOPROTEIN YFIB-RELATED"/>
    <property type="match status" value="1"/>
</dbReference>
<dbReference type="EMBL" id="CP012621">
    <property type="protein sequence ID" value="ATG75198.1"/>
    <property type="molecule type" value="Genomic_DNA"/>
</dbReference>
<dbReference type="KEGG" id="zdf:AN401_16135"/>
<reference evidence="6" key="1">
    <citation type="submission" date="2015-09" db="EMBL/GenBank/DDBJ databases">
        <authorList>
            <person name="Shao Z."/>
            <person name="Wang L."/>
        </authorList>
    </citation>
    <scope>NUCLEOTIDE SEQUENCE [LARGE SCALE GENOMIC DNA]</scope>
    <source>
        <strain evidence="6">F13-1</strain>
    </source>
</reference>